<organism evidence="1 2">
    <name type="scientific">Burkholderia multivorans</name>
    <dbReference type="NCBI Taxonomy" id="87883"/>
    <lineage>
        <taxon>Bacteria</taxon>
        <taxon>Pseudomonadati</taxon>
        <taxon>Pseudomonadota</taxon>
        <taxon>Betaproteobacteria</taxon>
        <taxon>Burkholderiales</taxon>
        <taxon>Burkholderiaceae</taxon>
        <taxon>Burkholderia</taxon>
        <taxon>Burkholderia cepacia complex</taxon>
    </lineage>
</organism>
<protein>
    <submittedName>
        <fullName evidence="1">Uncharacterized protein</fullName>
    </submittedName>
</protein>
<comment type="caution">
    <text evidence="1">The sequence shown here is derived from an EMBL/GenBank/DDBJ whole genome shotgun (WGS) entry which is preliminary data.</text>
</comment>
<gene>
    <name evidence="1" type="ORF">UA18_02414</name>
</gene>
<sequence>MTTAIIGFVLGIFAAALLMIAARDVSRNRHGKH</sequence>
<proteinExistence type="predicted"/>
<evidence type="ECO:0000313" key="2">
    <source>
        <dbReference type="Proteomes" id="UP000196218"/>
    </source>
</evidence>
<reference evidence="1 2" key="1">
    <citation type="submission" date="2016-04" db="EMBL/GenBank/DDBJ databases">
        <authorList>
            <person name="Peeters C."/>
        </authorList>
    </citation>
    <scope>NUCLEOTIDE SEQUENCE [LARGE SCALE GENOMIC DNA]</scope>
    <source>
        <strain evidence="1">LMG 29311</strain>
    </source>
</reference>
<name>A0ABD7LJD5_9BURK</name>
<evidence type="ECO:0000313" key="1">
    <source>
        <dbReference type="EMBL" id="SAK20240.1"/>
    </source>
</evidence>
<dbReference type="AlphaFoldDB" id="A0ABD7LJD5"/>
<dbReference type="EMBL" id="FKJW01000003">
    <property type="protein sequence ID" value="SAK20240.1"/>
    <property type="molecule type" value="Genomic_DNA"/>
</dbReference>
<accession>A0ABD7LJD5</accession>
<dbReference type="Proteomes" id="UP000196218">
    <property type="component" value="Unassembled WGS sequence"/>
</dbReference>